<dbReference type="Proteomes" id="UP001217918">
    <property type="component" value="Unassembled WGS sequence"/>
</dbReference>
<feature type="region of interest" description="Disordered" evidence="3">
    <location>
        <begin position="89"/>
        <end position="111"/>
    </location>
</feature>
<name>A0AAD9I5K0_9PEZI</name>
<evidence type="ECO:0000313" key="4">
    <source>
        <dbReference type="EMBL" id="KAK2070687.1"/>
    </source>
</evidence>
<dbReference type="AlphaFoldDB" id="A0AAD9I5K0"/>
<proteinExistence type="predicted"/>
<organism evidence="4 5">
    <name type="scientific">Phyllachora maydis</name>
    <dbReference type="NCBI Taxonomy" id="1825666"/>
    <lineage>
        <taxon>Eukaryota</taxon>
        <taxon>Fungi</taxon>
        <taxon>Dikarya</taxon>
        <taxon>Ascomycota</taxon>
        <taxon>Pezizomycotina</taxon>
        <taxon>Sordariomycetes</taxon>
        <taxon>Sordariomycetidae</taxon>
        <taxon>Phyllachorales</taxon>
        <taxon>Phyllachoraceae</taxon>
        <taxon>Phyllachora</taxon>
    </lineage>
</organism>
<keyword evidence="2" id="KW-0175">Coiled coil</keyword>
<evidence type="ECO:0000256" key="3">
    <source>
        <dbReference type="SAM" id="MobiDB-lite"/>
    </source>
</evidence>
<evidence type="ECO:0000256" key="1">
    <source>
        <dbReference type="ARBA" id="ARBA00093634"/>
    </source>
</evidence>
<accession>A0AAD9I5K0</accession>
<dbReference type="InterPro" id="IPR040357">
    <property type="entry name" value="Vma22/CCDC115"/>
</dbReference>
<dbReference type="Pfam" id="PF21730">
    <property type="entry name" value="Vma22_CCDC115"/>
    <property type="match status" value="1"/>
</dbReference>
<protein>
    <recommendedName>
        <fullName evidence="1">Vacuolar ATPase assembly protein VMA22</fullName>
    </recommendedName>
</protein>
<dbReference type="GO" id="GO:1990871">
    <property type="term" value="C:Vma12-Vma22 assembly complex"/>
    <property type="evidence" value="ECO:0007669"/>
    <property type="project" value="TreeGrafter"/>
</dbReference>
<feature type="coiled-coil region" evidence="2">
    <location>
        <begin position="183"/>
        <end position="210"/>
    </location>
</feature>
<evidence type="ECO:0000256" key="2">
    <source>
        <dbReference type="SAM" id="Coils"/>
    </source>
</evidence>
<keyword evidence="5" id="KW-1185">Reference proteome</keyword>
<reference evidence="4" key="1">
    <citation type="journal article" date="2023" name="Mol. Plant Microbe Interact.">
        <title>Elucidating the Obligate Nature and Biological Capacity of an Invasive Fungal Corn Pathogen.</title>
        <authorList>
            <person name="MacCready J.S."/>
            <person name="Roggenkamp E.M."/>
            <person name="Gdanetz K."/>
            <person name="Chilvers M.I."/>
        </authorList>
    </citation>
    <scope>NUCLEOTIDE SEQUENCE</scope>
    <source>
        <strain evidence="4">PM02</strain>
    </source>
</reference>
<dbReference type="PANTHER" id="PTHR31996">
    <property type="entry name" value="COILED-COIL DOMAIN-CONTAINING PROTEIN 115"/>
    <property type="match status" value="1"/>
</dbReference>
<gene>
    <name evidence="4" type="ORF">P8C59_005164</name>
</gene>
<sequence length="232" mass="25879">MAHSIDALLERYLHLLDEYNRLREDLNVAQICMYQHLARANYSAERGVRFGQNFYDDRMQATRRLVLRAHVSAVGSGDAAVRYALRRPHHGHHATQPEPRPVVTTPSEGDEPLPKGAAEMKGLVITKSDDEKQVQDAAEVGEDRAARVLRKDPLAWFGLLAPMPLRLAQGQAVAAVEQIIPRLVSVNAEMLEVEIEVRRARKRRAKAETETAADQRVAAQLQKMGIKEAAPA</sequence>
<evidence type="ECO:0000313" key="5">
    <source>
        <dbReference type="Proteomes" id="UP001217918"/>
    </source>
</evidence>
<dbReference type="PANTHER" id="PTHR31996:SF2">
    <property type="entry name" value="COILED-COIL DOMAIN-CONTAINING PROTEIN 115"/>
    <property type="match status" value="1"/>
</dbReference>
<comment type="caution">
    <text evidence="4">The sequence shown here is derived from an EMBL/GenBank/DDBJ whole genome shotgun (WGS) entry which is preliminary data.</text>
</comment>
<dbReference type="GO" id="GO:0051082">
    <property type="term" value="F:unfolded protein binding"/>
    <property type="evidence" value="ECO:0007669"/>
    <property type="project" value="TreeGrafter"/>
</dbReference>
<dbReference type="GO" id="GO:0070072">
    <property type="term" value="P:vacuolar proton-transporting V-type ATPase complex assembly"/>
    <property type="evidence" value="ECO:0007669"/>
    <property type="project" value="InterPro"/>
</dbReference>
<dbReference type="EMBL" id="JAQQPM010000004">
    <property type="protein sequence ID" value="KAK2070687.1"/>
    <property type="molecule type" value="Genomic_DNA"/>
</dbReference>